<comment type="caution">
    <text evidence="6">Lacks conserved residue(s) required for the propagation of feature annotation.</text>
</comment>
<evidence type="ECO:0000313" key="9">
    <source>
        <dbReference type="Proteomes" id="UP000288216"/>
    </source>
</evidence>
<dbReference type="GO" id="GO:0000146">
    <property type="term" value="F:microfilament motor activity"/>
    <property type="evidence" value="ECO:0007669"/>
    <property type="project" value="TreeGrafter"/>
</dbReference>
<dbReference type="Proteomes" id="UP000288216">
    <property type="component" value="Unassembled WGS sequence"/>
</dbReference>
<dbReference type="EMBL" id="BFAA01029575">
    <property type="protein sequence ID" value="GCB83369.1"/>
    <property type="molecule type" value="Genomic_DNA"/>
</dbReference>
<comment type="similarity">
    <text evidence="6">Belongs to the TRAFAC class myosin-kinesin ATPase superfamily. Myosin family.</text>
</comment>
<comment type="caution">
    <text evidence="8">The sequence shown here is derived from an EMBL/GenBank/DDBJ whole genome shotgun (WGS) entry which is preliminary data.</text>
</comment>
<dbReference type="SUPFAM" id="SSF52540">
    <property type="entry name" value="P-loop containing nucleoside triphosphate hydrolases"/>
    <property type="match status" value="1"/>
</dbReference>
<dbReference type="InterPro" id="IPR027417">
    <property type="entry name" value="P-loop_NTPase"/>
</dbReference>
<dbReference type="GO" id="GO:0005524">
    <property type="term" value="F:ATP binding"/>
    <property type="evidence" value="ECO:0007669"/>
    <property type="project" value="UniProtKB-KW"/>
</dbReference>
<protein>
    <recommendedName>
        <fullName evidence="7">Myosin motor domain-containing protein</fullName>
    </recommendedName>
</protein>
<dbReference type="Pfam" id="PF00063">
    <property type="entry name" value="Myosin_head"/>
    <property type="match status" value="1"/>
</dbReference>
<evidence type="ECO:0000259" key="7">
    <source>
        <dbReference type="PROSITE" id="PS51456"/>
    </source>
</evidence>
<organism evidence="8 9">
    <name type="scientific">Scyliorhinus torazame</name>
    <name type="common">Cloudy catshark</name>
    <name type="synonym">Catulus torazame</name>
    <dbReference type="NCBI Taxonomy" id="75743"/>
    <lineage>
        <taxon>Eukaryota</taxon>
        <taxon>Metazoa</taxon>
        <taxon>Chordata</taxon>
        <taxon>Craniata</taxon>
        <taxon>Vertebrata</taxon>
        <taxon>Chondrichthyes</taxon>
        <taxon>Elasmobranchii</taxon>
        <taxon>Galeomorphii</taxon>
        <taxon>Galeoidea</taxon>
        <taxon>Carcharhiniformes</taxon>
        <taxon>Scyliorhinidae</taxon>
        <taxon>Scyliorhinus</taxon>
    </lineage>
</organism>
<gene>
    <name evidence="8" type="ORF">scyTo_0023463</name>
</gene>
<dbReference type="STRING" id="75743.A0A401QDA9"/>
<dbReference type="GO" id="GO:0016459">
    <property type="term" value="C:myosin complex"/>
    <property type="evidence" value="ECO:0007669"/>
    <property type="project" value="UniProtKB-KW"/>
</dbReference>
<feature type="region of interest" description="Actin-binding" evidence="6">
    <location>
        <begin position="54"/>
        <end position="76"/>
    </location>
</feature>
<keyword evidence="4" id="KW-0505">Motor protein</keyword>
<evidence type="ECO:0000256" key="5">
    <source>
        <dbReference type="ARBA" id="ARBA00023203"/>
    </source>
</evidence>
<evidence type="ECO:0000256" key="4">
    <source>
        <dbReference type="ARBA" id="ARBA00023175"/>
    </source>
</evidence>
<dbReference type="PANTHER" id="PTHR13140">
    <property type="entry name" value="MYOSIN"/>
    <property type="match status" value="1"/>
</dbReference>
<dbReference type="GO" id="GO:0016020">
    <property type="term" value="C:membrane"/>
    <property type="evidence" value="ECO:0007669"/>
    <property type="project" value="TreeGrafter"/>
</dbReference>
<dbReference type="PROSITE" id="PS51456">
    <property type="entry name" value="MYOSIN_MOTOR"/>
    <property type="match status" value="1"/>
</dbReference>
<keyword evidence="2" id="KW-0067">ATP-binding</keyword>
<keyword evidence="5 6" id="KW-0009">Actin-binding</keyword>
<keyword evidence="1" id="KW-0547">Nucleotide-binding</keyword>
<evidence type="ECO:0000313" key="8">
    <source>
        <dbReference type="EMBL" id="GCB83369.1"/>
    </source>
</evidence>
<dbReference type="Gene3D" id="1.20.58.530">
    <property type="match status" value="1"/>
</dbReference>
<dbReference type="GO" id="GO:0007015">
    <property type="term" value="P:actin filament organization"/>
    <property type="evidence" value="ECO:0007669"/>
    <property type="project" value="TreeGrafter"/>
</dbReference>
<evidence type="ECO:0000256" key="1">
    <source>
        <dbReference type="ARBA" id="ARBA00022741"/>
    </source>
</evidence>
<feature type="non-terminal residue" evidence="8">
    <location>
        <position position="1"/>
    </location>
</feature>
<dbReference type="PANTHER" id="PTHR13140:SF356">
    <property type="entry name" value="UNCONVENTIONAL MYOSIN-VB"/>
    <property type="match status" value="1"/>
</dbReference>
<dbReference type="GO" id="GO:0051015">
    <property type="term" value="F:actin filament binding"/>
    <property type="evidence" value="ECO:0007669"/>
    <property type="project" value="TreeGrafter"/>
</dbReference>
<dbReference type="InterPro" id="IPR001609">
    <property type="entry name" value="Myosin_head_motor_dom-like"/>
</dbReference>
<dbReference type="Gene3D" id="3.40.850.10">
    <property type="entry name" value="Kinesin motor domain"/>
    <property type="match status" value="1"/>
</dbReference>
<dbReference type="OMA" id="HVGFQFQ"/>
<evidence type="ECO:0000256" key="6">
    <source>
        <dbReference type="PROSITE-ProRule" id="PRU00782"/>
    </source>
</evidence>
<evidence type="ECO:0000256" key="3">
    <source>
        <dbReference type="ARBA" id="ARBA00023123"/>
    </source>
</evidence>
<feature type="domain" description="Myosin motor" evidence="7">
    <location>
        <begin position="1"/>
        <end position="82"/>
    </location>
</feature>
<reference evidence="8 9" key="1">
    <citation type="journal article" date="2018" name="Nat. Ecol. Evol.">
        <title>Shark genomes provide insights into elasmobranch evolution and the origin of vertebrates.</title>
        <authorList>
            <person name="Hara Y"/>
            <person name="Yamaguchi K"/>
            <person name="Onimaru K"/>
            <person name="Kadota M"/>
            <person name="Koyanagi M"/>
            <person name="Keeley SD"/>
            <person name="Tatsumi K"/>
            <person name="Tanaka K"/>
            <person name="Motone F"/>
            <person name="Kageyama Y"/>
            <person name="Nozu R"/>
            <person name="Adachi N"/>
            <person name="Nishimura O"/>
            <person name="Nakagawa R"/>
            <person name="Tanegashima C"/>
            <person name="Kiyatake I"/>
            <person name="Matsumoto R"/>
            <person name="Murakumo K"/>
            <person name="Nishida K"/>
            <person name="Terakita A"/>
            <person name="Kuratani S"/>
            <person name="Sato K"/>
            <person name="Hyodo S Kuraku.S."/>
        </authorList>
    </citation>
    <scope>NUCLEOTIDE SEQUENCE [LARGE SCALE GENOMIC DNA]</scope>
</reference>
<accession>A0A401QDA9</accession>
<sequence>YQLVADLFQDEKEPATSNVRLKGSKITIRPLKPAMKAPNKEHKKTVGHQFRNSLHLLMETLNATTPHYVRCIKPNDEKSAFS</sequence>
<dbReference type="InterPro" id="IPR036961">
    <property type="entry name" value="Kinesin_motor_dom_sf"/>
</dbReference>
<dbReference type="AlphaFoldDB" id="A0A401QDA9"/>
<proteinExistence type="inferred from homology"/>
<evidence type="ECO:0000256" key="2">
    <source>
        <dbReference type="ARBA" id="ARBA00022840"/>
    </source>
</evidence>
<dbReference type="GO" id="GO:0005737">
    <property type="term" value="C:cytoplasm"/>
    <property type="evidence" value="ECO:0007669"/>
    <property type="project" value="TreeGrafter"/>
</dbReference>
<keyword evidence="3 6" id="KW-0518">Myosin</keyword>
<keyword evidence="9" id="KW-1185">Reference proteome</keyword>
<dbReference type="OrthoDB" id="6108017at2759"/>
<name>A0A401QDA9_SCYTO</name>